<organism evidence="10 11">
    <name type="scientific">Lepisosteus oculatus</name>
    <name type="common">Spotted gar</name>
    <dbReference type="NCBI Taxonomy" id="7918"/>
    <lineage>
        <taxon>Eukaryota</taxon>
        <taxon>Metazoa</taxon>
        <taxon>Chordata</taxon>
        <taxon>Craniata</taxon>
        <taxon>Vertebrata</taxon>
        <taxon>Euteleostomi</taxon>
        <taxon>Actinopterygii</taxon>
        <taxon>Neopterygii</taxon>
        <taxon>Holostei</taxon>
        <taxon>Semionotiformes</taxon>
        <taxon>Lepisosteidae</taxon>
        <taxon>Lepisosteus</taxon>
    </lineage>
</organism>
<evidence type="ECO:0000256" key="3">
    <source>
        <dbReference type="ARBA" id="ARBA00022692"/>
    </source>
</evidence>
<feature type="transmembrane region" description="Helical" evidence="9">
    <location>
        <begin position="218"/>
        <end position="236"/>
    </location>
</feature>
<dbReference type="GO" id="GO:0005789">
    <property type="term" value="C:endoplasmic reticulum membrane"/>
    <property type="evidence" value="ECO:0007669"/>
    <property type="project" value="UniProtKB-SubCell"/>
</dbReference>
<dbReference type="GeneTree" id="ENSGT01030000234564"/>
<dbReference type="GO" id="GO:0016020">
    <property type="term" value="C:membrane"/>
    <property type="evidence" value="ECO:0000318"/>
    <property type="project" value="GO_Central"/>
</dbReference>
<feature type="transmembrane region" description="Helical" evidence="9">
    <location>
        <begin position="43"/>
        <end position="66"/>
    </location>
</feature>
<evidence type="ECO:0000256" key="8">
    <source>
        <dbReference type="SAM" id="MobiDB-lite"/>
    </source>
</evidence>
<comment type="subcellular location">
    <subcellularLocation>
        <location evidence="1">Endoplasmic reticulum membrane</location>
        <topology evidence="1">Multi-pass membrane protein</topology>
    </subcellularLocation>
</comment>
<feature type="transmembrane region" description="Helical" evidence="9">
    <location>
        <begin position="12"/>
        <end position="31"/>
    </location>
</feature>
<evidence type="ECO:0000313" key="11">
    <source>
        <dbReference type="Proteomes" id="UP000018468"/>
    </source>
</evidence>
<reference evidence="10" key="3">
    <citation type="submission" date="2025-09" db="UniProtKB">
        <authorList>
            <consortium name="Ensembl"/>
        </authorList>
    </citation>
    <scope>IDENTIFICATION</scope>
</reference>
<keyword evidence="4" id="KW-0256">Endoplasmic reticulum</keyword>
<name>W5NJH3_LEPOC</name>
<keyword evidence="5 9" id="KW-1133">Transmembrane helix</keyword>
<dbReference type="GO" id="GO:0030258">
    <property type="term" value="P:lipid modification"/>
    <property type="evidence" value="ECO:0000318"/>
    <property type="project" value="GO_Central"/>
</dbReference>
<feature type="transmembrane region" description="Helical" evidence="9">
    <location>
        <begin position="86"/>
        <end position="105"/>
    </location>
</feature>
<keyword evidence="7" id="KW-0012">Acyltransferase</keyword>
<feature type="transmembrane region" description="Helical" evidence="9">
    <location>
        <begin position="248"/>
        <end position="268"/>
    </location>
</feature>
<dbReference type="Pfam" id="PF03062">
    <property type="entry name" value="MBOAT"/>
    <property type="match status" value="1"/>
</dbReference>
<keyword evidence="6 9" id="KW-0472">Membrane</keyword>
<dbReference type="OMA" id="FTGPMMI"/>
<dbReference type="EMBL" id="AHAT01011711">
    <property type="status" value="NOT_ANNOTATED_CDS"/>
    <property type="molecule type" value="Genomic_DNA"/>
</dbReference>
<dbReference type="PANTHER" id="PTHR13906:SF7">
    <property type="entry name" value="LYSOPHOSPHOLIPID ACYLTRANSFERASE 2"/>
    <property type="match status" value="1"/>
</dbReference>
<dbReference type="InParanoid" id="W5NJH3"/>
<dbReference type="STRING" id="7918.ENSLOCP00000020782"/>
<sequence length="494" mass="56922">SRTACFVFPQVNFVVCQLFALLTAFWFRLYLHPSKTSTFVRHVVATLLGFYLALFCFGWYALHFLIQSGITYSMMIFSGVENMHKYCFVAALGYLSFCQITRVYVFDYGLYSADFTGPMMIITQKITSLAFEIHDGMARRGEQLTPSQRSLAVRRMPSLLEYLSYNCNFMGILAGPTCSYKDYISFIEGTAYHQKHLEANGKENGKYKQSDPSPKTDVIHKLAVCAVSLLVYLTVSRRFTVERNVDDVFTASTPVYTQVLYLYLSMLATRPKYYFVWTLADAINNAAGFGFNGYNKDGSPRWDLISNLRIVDIEFATSFKMFLDNWNIQTALWLKSLPRVCYERCPYNPTAATFILSAMWHGVYPGYYITFLTGILMTLAARAYNNPSNRTKKHIIDFMDIYMFSIFKTQVVYIFTWPEFTIIMLKLLLKLIDKSWYFCLHVACLLLVMVLPVKPRHKRNSHQENSLQQAHPQGRPAVQNSHTATDNNCNQKQK</sequence>
<keyword evidence="3 9" id="KW-0812">Transmembrane</keyword>
<dbReference type="InterPro" id="IPR004299">
    <property type="entry name" value="MBOAT_fam"/>
</dbReference>
<dbReference type="Bgee" id="ENSLOCG00000016816">
    <property type="expression patterns" value="Expressed in zone of skin and 13 other cell types or tissues"/>
</dbReference>
<feature type="region of interest" description="Disordered" evidence="8">
    <location>
        <begin position="460"/>
        <end position="494"/>
    </location>
</feature>
<dbReference type="InterPro" id="IPR049941">
    <property type="entry name" value="LPLAT_7/PORCN-like"/>
</dbReference>
<dbReference type="Ensembl" id="ENSLOCT00000020818.1">
    <property type="protein sequence ID" value="ENSLOCP00000020782.1"/>
    <property type="gene ID" value="ENSLOCG00000016816.1"/>
</dbReference>
<dbReference type="GO" id="GO:0036152">
    <property type="term" value="P:phosphatidylethanolamine acyl-chain remodeling"/>
    <property type="evidence" value="ECO:0000318"/>
    <property type="project" value="GO_Central"/>
</dbReference>
<evidence type="ECO:0000256" key="5">
    <source>
        <dbReference type="ARBA" id="ARBA00022989"/>
    </source>
</evidence>
<feature type="transmembrane region" description="Helical" evidence="9">
    <location>
        <begin position="435"/>
        <end position="453"/>
    </location>
</feature>
<dbReference type="EMBL" id="AHAT01011712">
    <property type="status" value="NOT_ANNOTATED_CDS"/>
    <property type="molecule type" value="Genomic_DNA"/>
</dbReference>
<evidence type="ECO:0000256" key="9">
    <source>
        <dbReference type="SAM" id="Phobius"/>
    </source>
</evidence>
<accession>W5NJH3</accession>
<evidence type="ECO:0000256" key="7">
    <source>
        <dbReference type="ARBA" id="ARBA00023315"/>
    </source>
</evidence>
<evidence type="ECO:0000256" key="6">
    <source>
        <dbReference type="ARBA" id="ARBA00023136"/>
    </source>
</evidence>
<dbReference type="Proteomes" id="UP000018468">
    <property type="component" value="Linkage group LG1"/>
</dbReference>
<reference evidence="10" key="2">
    <citation type="submission" date="2025-08" db="UniProtKB">
        <authorList>
            <consortium name="Ensembl"/>
        </authorList>
    </citation>
    <scope>IDENTIFICATION</scope>
</reference>
<feature type="transmembrane region" description="Helical" evidence="9">
    <location>
        <begin position="396"/>
        <end position="415"/>
    </location>
</feature>
<dbReference type="EMBL" id="AHAT01011713">
    <property type="status" value="NOT_ANNOTATED_CDS"/>
    <property type="molecule type" value="Genomic_DNA"/>
</dbReference>
<protein>
    <submittedName>
        <fullName evidence="10">Membrane bound O-acyltransferase domain containing 2b</fullName>
    </submittedName>
</protein>
<evidence type="ECO:0000256" key="2">
    <source>
        <dbReference type="ARBA" id="ARBA00022679"/>
    </source>
</evidence>
<dbReference type="EMBL" id="AHAT01011710">
    <property type="status" value="NOT_ANNOTATED_CDS"/>
    <property type="molecule type" value="Genomic_DNA"/>
</dbReference>
<evidence type="ECO:0000313" key="10">
    <source>
        <dbReference type="Ensembl" id="ENSLOCP00000020782.1"/>
    </source>
</evidence>
<dbReference type="HOGENOM" id="CLU_011340_3_0_1"/>
<dbReference type="PANTHER" id="PTHR13906">
    <property type="entry name" value="PORCUPINE"/>
    <property type="match status" value="1"/>
</dbReference>
<dbReference type="GO" id="GO:0036151">
    <property type="term" value="P:phosphatidylcholine acyl-chain remodeling"/>
    <property type="evidence" value="ECO:0000318"/>
    <property type="project" value="GO_Central"/>
</dbReference>
<proteinExistence type="predicted"/>
<keyword evidence="11" id="KW-1185">Reference proteome</keyword>
<feature type="compositionally biased region" description="Polar residues" evidence="8">
    <location>
        <begin position="478"/>
        <end position="494"/>
    </location>
</feature>
<feature type="transmembrane region" description="Helical" evidence="9">
    <location>
        <begin position="366"/>
        <end position="384"/>
    </location>
</feature>
<dbReference type="AlphaFoldDB" id="W5NJH3"/>
<evidence type="ECO:0000256" key="1">
    <source>
        <dbReference type="ARBA" id="ARBA00004477"/>
    </source>
</evidence>
<evidence type="ECO:0000256" key="4">
    <source>
        <dbReference type="ARBA" id="ARBA00022824"/>
    </source>
</evidence>
<keyword evidence="2" id="KW-0808">Transferase</keyword>
<dbReference type="eggNOG" id="KOG2704">
    <property type="taxonomic scope" value="Eukaryota"/>
</dbReference>
<dbReference type="FunCoup" id="W5NJH3">
    <property type="interactions" value="1512"/>
</dbReference>
<dbReference type="GO" id="GO:0016746">
    <property type="term" value="F:acyltransferase activity"/>
    <property type="evidence" value="ECO:0000318"/>
    <property type="project" value="GO_Central"/>
</dbReference>
<reference evidence="11" key="1">
    <citation type="submission" date="2011-12" db="EMBL/GenBank/DDBJ databases">
        <title>The Draft Genome of Lepisosteus oculatus.</title>
        <authorList>
            <consortium name="The Broad Institute Genome Assembly &amp; Analysis Group"/>
            <consortium name="Computational R&amp;D Group"/>
            <consortium name="and Sequencing Platform"/>
            <person name="Di Palma F."/>
            <person name="Alfoldi J."/>
            <person name="Johnson J."/>
            <person name="Berlin A."/>
            <person name="Gnerre S."/>
            <person name="Jaffe D."/>
            <person name="MacCallum I."/>
            <person name="Young S."/>
            <person name="Walker B.J."/>
            <person name="Lander E.S."/>
            <person name="Lindblad-Toh K."/>
        </authorList>
    </citation>
    <scope>NUCLEOTIDE SEQUENCE [LARGE SCALE GENOMIC DNA]</scope>
</reference>